<evidence type="ECO:0000256" key="1">
    <source>
        <dbReference type="ARBA" id="ARBA00004429"/>
    </source>
</evidence>
<comment type="similarity">
    <text evidence="8">Belongs to the TRAP transporter small permease family.</text>
</comment>
<evidence type="ECO:0000256" key="8">
    <source>
        <dbReference type="ARBA" id="ARBA00038436"/>
    </source>
</evidence>
<keyword evidence="6 9" id="KW-1133">Transmembrane helix</keyword>
<comment type="caution">
    <text evidence="11">The sequence shown here is derived from an EMBL/GenBank/DDBJ whole genome shotgun (WGS) entry which is preliminary data.</text>
</comment>
<dbReference type="EMBL" id="JBBMFC010000005">
    <property type="protein sequence ID" value="MEQ2577993.1"/>
    <property type="molecule type" value="Genomic_DNA"/>
</dbReference>
<evidence type="ECO:0000256" key="7">
    <source>
        <dbReference type="ARBA" id="ARBA00023136"/>
    </source>
</evidence>
<evidence type="ECO:0000256" key="4">
    <source>
        <dbReference type="ARBA" id="ARBA00022519"/>
    </source>
</evidence>
<evidence type="ECO:0000313" key="12">
    <source>
        <dbReference type="Proteomes" id="UP001470288"/>
    </source>
</evidence>
<keyword evidence="5 9" id="KW-0812">Transmembrane</keyword>
<dbReference type="PANTHER" id="PTHR35011">
    <property type="entry name" value="2,3-DIKETO-L-GULONATE TRAP TRANSPORTER SMALL PERMEASE PROTEIN YIAM"/>
    <property type="match status" value="1"/>
</dbReference>
<evidence type="ECO:0000256" key="5">
    <source>
        <dbReference type="ARBA" id="ARBA00022692"/>
    </source>
</evidence>
<keyword evidence="7 9" id="KW-0472">Membrane</keyword>
<dbReference type="Proteomes" id="UP001470288">
    <property type="component" value="Unassembled WGS sequence"/>
</dbReference>
<dbReference type="InterPro" id="IPR007387">
    <property type="entry name" value="TRAP_DctQ"/>
</dbReference>
<sequence length="155" mass="17701">MLLKFEDALNKIEGWFMVIGIAAMGVIMTLEVFFRLFFFALTWSEELAKYIFVWVVFIGMCYGIGKGLHIRMELLEEKMPPVIKKLMLIVGDIILILLFIYLLGPSWEYFVSQCSQKAATIPIHMGYVAIVVPTSFVLCLIQIALDIVKQVKGEK</sequence>
<evidence type="ECO:0000256" key="2">
    <source>
        <dbReference type="ARBA" id="ARBA00022448"/>
    </source>
</evidence>
<feature type="transmembrane region" description="Helical" evidence="9">
    <location>
        <begin position="86"/>
        <end position="104"/>
    </location>
</feature>
<dbReference type="Pfam" id="PF04290">
    <property type="entry name" value="DctQ"/>
    <property type="match status" value="1"/>
</dbReference>
<proteinExistence type="inferred from homology"/>
<name>A0ABV1HZA2_9FIRM</name>
<feature type="transmembrane region" description="Helical" evidence="9">
    <location>
        <begin position="47"/>
        <end position="65"/>
    </location>
</feature>
<keyword evidence="12" id="KW-1185">Reference proteome</keyword>
<evidence type="ECO:0000256" key="9">
    <source>
        <dbReference type="SAM" id="Phobius"/>
    </source>
</evidence>
<gene>
    <name evidence="11" type="ORF">WMO62_03925</name>
</gene>
<evidence type="ECO:0000259" key="10">
    <source>
        <dbReference type="Pfam" id="PF04290"/>
    </source>
</evidence>
<dbReference type="InterPro" id="IPR055348">
    <property type="entry name" value="DctQ"/>
</dbReference>
<dbReference type="RefSeq" id="WP_349143874.1">
    <property type="nucleotide sequence ID" value="NZ_JBBMFC010000005.1"/>
</dbReference>
<keyword evidence="4" id="KW-0997">Cell inner membrane</keyword>
<accession>A0ABV1HZA2</accession>
<evidence type="ECO:0000256" key="3">
    <source>
        <dbReference type="ARBA" id="ARBA00022475"/>
    </source>
</evidence>
<feature type="transmembrane region" description="Helical" evidence="9">
    <location>
        <begin position="12"/>
        <end position="41"/>
    </location>
</feature>
<reference evidence="11 12" key="1">
    <citation type="submission" date="2024-03" db="EMBL/GenBank/DDBJ databases">
        <title>Human intestinal bacterial collection.</title>
        <authorList>
            <person name="Pauvert C."/>
            <person name="Hitch T.C.A."/>
            <person name="Clavel T."/>
        </authorList>
    </citation>
    <scope>NUCLEOTIDE SEQUENCE [LARGE SCALE GENOMIC DNA]</scope>
    <source>
        <strain evidence="11 12">CLA-AA-H78B</strain>
    </source>
</reference>
<feature type="domain" description="Tripartite ATP-independent periplasmic transporters DctQ component" evidence="10">
    <location>
        <begin position="24"/>
        <end position="152"/>
    </location>
</feature>
<evidence type="ECO:0000313" key="11">
    <source>
        <dbReference type="EMBL" id="MEQ2577993.1"/>
    </source>
</evidence>
<evidence type="ECO:0000256" key="6">
    <source>
        <dbReference type="ARBA" id="ARBA00022989"/>
    </source>
</evidence>
<organism evidence="11 12">
    <name type="scientific">Hominiventricola aquisgranensis</name>
    <dbReference type="NCBI Taxonomy" id="3133164"/>
    <lineage>
        <taxon>Bacteria</taxon>
        <taxon>Bacillati</taxon>
        <taxon>Bacillota</taxon>
        <taxon>Clostridia</taxon>
        <taxon>Lachnospirales</taxon>
        <taxon>Lachnospiraceae</taxon>
        <taxon>Hominiventricola</taxon>
    </lineage>
</organism>
<feature type="transmembrane region" description="Helical" evidence="9">
    <location>
        <begin position="124"/>
        <end position="145"/>
    </location>
</feature>
<dbReference type="PANTHER" id="PTHR35011:SF2">
    <property type="entry name" value="2,3-DIKETO-L-GULONATE TRAP TRANSPORTER SMALL PERMEASE PROTEIN YIAM"/>
    <property type="match status" value="1"/>
</dbReference>
<keyword evidence="2" id="KW-0813">Transport</keyword>
<keyword evidence="3" id="KW-1003">Cell membrane</keyword>
<protein>
    <submittedName>
        <fullName evidence="11">TRAP transporter small permease</fullName>
    </submittedName>
</protein>
<comment type="subcellular location">
    <subcellularLocation>
        <location evidence="1">Cell inner membrane</location>
        <topology evidence="1">Multi-pass membrane protein</topology>
    </subcellularLocation>
</comment>